<sequence length="40" mass="4128">MIEARVEKLVDGSESGKDKPSDHAQSTAGSLMLVVLGGTL</sequence>
<proteinExistence type="predicted"/>
<evidence type="ECO:0000313" key="2">
    <source>
        <dbReference type="EMBL" id="JAD68045.1"/>
    </source>
</evidence>
<dbReference type="EMBL" id="GBRH01229850">
    <property type="protein sequence ID" value="JAD68045.1"/>
    <property type="molecule type" value="Transcribed_RNA"/>
</dbReference>
<feature type="compositionally biased region" description="Basic and acidic residues" evidence="1">
    <location>
        <begin position="1"/>
        <end position="22"/>
    </location>
</feature>
<organism evidence="2">
    <name type="scientific">Arundo donax</name>
    <name type="common">Giant reed</name>
    <name type="synonym">Donax arundinaceus</name>
    <dbReference type="NCBI Taxonomy" id="35708"/>
    <lineage>
        <taxon>Eukaryota</taxon>
        <taxon>Viridiplantae</taxon>
        <taxon>Streptophyta</taxon>
        <taxon>Embryophyta</taxon>
        <taxon>Tracheophyta</taxon>
        <taxon>Spermatophyta</taxon>
        <taxon>Magnoliopsida</taxon>
        <taxon>Liliopsida</taxon>
        <taxon>Poales</taxon>
        <taxon>Poaceae</taxon>
        <taxon>PACMAD clade</taxon>
        <taxon>Arundinoideae</taxon>
        <taxon>Arundineae</taxon>
        <taxon>Arundo</taxon>
    </lineage>
</organism>
<accession>A0A0A9C3T3</accession>
<name>A0A0A9C3T3_ARUDO</name>
<protein>
    <submittedName>
        <fullName evidence="2">Uncharacterized protein</fullName>
    </submittedName>
</protein>
<reference evidence="2" key="2">
    <citation type="journal article" date="2015" name="Data Brief">
        <title>Shoot transcriptome of the giant reed, Arundo donax.</title>
        <authorList>
            <person name="Barrero R.A."/>
            <person name="Guerrero F.D."/>
            <person name="Moolhuijzen P."/>
            <person name="Goolsby J.A."/>
            <person name="Tidwell J."/>
            <person name="Bellgard S.E."/>
            <person name="Bellgard M.I."/>
        </authorList>
    </citation>
    <scope>NUCLEOTIDE SEQUENCE</scope>
    <source>
        <tissue evidence="2">Shoot tissue taken approximately 20 cm above the soil surface</tissue>
    </source>
</reference>
<evidence type="ECO:0000256" key="1">
    <source>
        <dbReference type="SAM" id="MobiDB-lite"/>
    </source>
</evidence>
<reference evidence="2" key="1">
    <citation type="submission" date="2014-09" db="EMBL/GenBank/DDBJ databases">
        <authorList>
            <person name="Magalhaes I.L.F."/>
            <person name="Oliveira U."/>
            <person name="Santos F.R."/>
            <person name="Vidigal T.H.D.A."/>
            <person name="Brescovit A.D."/>
            <person name="Santos A.J."/>
        </authorList>
    </citation>
    <scope>NUCLEOTIDE SEQUENCE</scope>
    <source>
        <tissue evidence="2">Shoot tissue taken approximately 20 cm above the soil surface</tissue>
    </source>
</reference>
<feature type="region of interest" description="Disordered" evidence="1">
    <location>
        <begin position="1"/>
        <end position="28"/>
    </location>
</feature>
<dbReference type="AlphaFoldDB" id="A0A0A9C3T3"/>